<dbReference type="Gene3D" id="1.10.286.20">
    <property type="match status" value="1"/>
</dbReference>
<feature type="domain" description="Regulator of nucleoside diphosphate kinase N-terminal" evidence="2">
    <location>
        <begin position="11"/>
        <end position="51"/>
    </location>
</feature>
<dbReference type="InterPro" id="IPR036953">
    <property type="entry name" value="GreA/GreB_C_sf"/>
</dbReference>
<evidence type="ECO:0000313" key="3">
    <source>
        <dbReference type="EMBL" id="MXO72980.1"/>
    </source>
</evidence>
<gene>
    <name evidence="3" type="ORF">GRI99_15225</name>
</gene>
<dbReference type="GO" id="GO:0032784">
    <property type="term" value="P:regulation of DNA-templated transcription elongation"/>
    <property type="evidence" value="ECO:0007669"/>
    <property type="project" value="InterPro"/>
</dbReference>
<dbReference type="InterPro" id="IPR029462">
    <property type="entry name" value="Rnk_N"/>
</dbReference>
<dbReference type="Proteomes" id="UP000466966">
    <property type="component" value="Unassembled WGS sequence"/>
</dbReference>
<dbReference type="Pfam" id="PF01272">
    <property type="entry name" value="GreA_GreB"/>
    <property type="match status" value="1"/>
</dbReference>
<dbReference type="Pfam" id="PF14760">
    <property type="entry name" value="Rnk_N"/>
    <property type="match status" value="1"/>
</dbReference>
<evidence type="ECO:0000313" key="4">
    <source>
        <dbReference type="Proteomes" id="UP000466966"/>
    </source>
</evidence>
<comment type="caution">
    <text evidence="3">The sequence shown here is derived from an EMBL/GenBank/DDBJ whole genome shotgun (WGS) entry which is preliminary data.</text>
</comment>
<proteinExistence type="predicted"/>
<dbReference type="OrthoDB" id="192847at2"/>
<dbReference type="GO" id="GO:0003677">
    <property type="term" value="F:DNA binding"/>
    <property type="evidence" value="ECO:0007669"/>
    <property type="project" value="InterPro"/>
</dbReference>
<accession>A0A844Z1F2</accession>
<evidence type="ECO:0000259" key="1">
    <source>
        <dbReference type="Pfam" id="PF01272"/>
    </source>
</evidence>
<name>A0A844Z1F2_9SPHN</name>
<dbReference type="InterPro" id="IPR023459">
    <property type="entry name" value="Tscrpt_elong_fac_GreA/B_fam"/>
</dbReference>
<dbReference type="PANTHER" id="PTHR30437">
    <property type="entry name" value="TRANSCRIPTION ELONGATION FACTOR GREA"/>
    <property type="match status" value="1"/>
</dbReference>
<dbReference type="GO" id="GO:0070063">
    <property type="term" value="F:RNA polymerase binding"/>
    <property type="evidence" value="ECO:0007669"/>
    <property type="project" value="InterPro"/>
</dbReference>
<dbReference type="PANTHER" id="PTHR30437:SF5">
    <property type="entry name" value="REGULATOR OF NUCLEOSIDE DIPHOSPHATE KINASE"/>
    <property type="match status" value="1"/>
</dbReference>
<reference evidence="3 4" key="1">
    <citation type="submission" date="2019-12" db="EMBL/GenBank/DDBJ databases">
        <title>Genomic-based taxomic classification of the family Erythrobacteraceae.</title>
        <authorList>
            <person name="Xu L."/>
        </authorList>
    </citation>
    <scope>NUCLEOTIDE SEQUENCE [LARGE SCALE GENOMIC DNA]</scope>
    <source>
        <strain evidence="3 4">M0322</strain>
    </source>
</reference>
<dbReference type="Gene3D" id="3.10.50.30">
    <property type="entry name" value="Transcription elongation factor, GreA/GreB, C-terminal domain"/>
    <property type="match status" value="1"/>
</dbReference>
<dbReference type="InterPro" id="IPR001437">
    <property type="entry name" value="Tscrpt_elong_fac_GreA/B_C"/>
</dbReference>
<dbReference type="SUPFAM" id="SSF54534">
    <property type="entry name" value="FKBP-like"/>
    <property type="match status" value="1"/>
</dbReference>
<feature type="domain" description="Transcription elongation factor GreA/GreB C-terminal" evidence="1">
    <location>
        <begin position="57"/>
        <end position="132"/>
    </location>
</feature>
<sequence length="134" mass="14914">MTKNRKGQARPPIQIRESDAERISNLALNAEARMPQVADLLLKEIDRARLVRDDHLPPDIVGMNCTVTFVDDASRTERTLQLVYPHEADIEAGRISIISLVGAGLIGLRAGQSISWPDREGHERLLRIIDVTQG</sequence>
<dbReference type="EMBL" id="WTYV01000007">
    <property type="protein sequence ID" value="MXO72980.1"/>
    <property type="molecule type" value="Genomic_DNA"/>
</dbReference>
<organism evidence="3 4">
    <name type="scientific">Alteraurantiacibacter buctensis</name>
    <dbReference type="NCBI Taxonomy" id="1503981"/>
    <lineage>
        <taxon>Bacteria</taxon>
        <taxon>Pseudomonadati</taxon>
        <taxon>Pseudomonadota</taxon>
        <taxon>Alphaproteobacteria</taxon>
        <taxon>Sphingomonadales</taxon>
        <taxon>Erythrobacteraceae</taxon>
        <taxon>Alteraurantiacibacter</taxon>
    </lineage>
</organism>
<dbReference type="GO" id="GO:0006354">
    <property type="term" value="P:DNA-templated transcription elongation"/>
    <property type="evidence" value="ECO:0007669"/>
    <property type="project" value="TreeGrafter"/>
</dbReference>
<dbReference type="GO" id="GO:0016301">
    <property type="term" value="F:kinase activity"/>
    <property type="evidence" value="ECO:0007669"/>
    <property type="project" value="UniProtKB-KW"/>
</dbReference>
<keyword evidence="4" id="KW-1185">Reference proteome</keyword>
<keyword evidence="3" id="KW-0808">Transferase</keyword>
<dbReference type="PIRSF" id="PIRSF006092">
    <property type="entry name" value="GreA_GreB"/>
    <property type="match status" value="1"/>
</dbReference>
<dbReference type="NCBIfam" id="NF004396">
    <property type="entry name" value="PRK05753.1"/>
    <property type="match status" value="1"/>
</dbReference>
<dbReference type="AlphaFoldDB" id="A0A844Z1F2"/>
<dbReference type="RefSeq" id="WP_160772917.1">
    <property type="nucleotide sequence ID" value="NZ_WTYV01000007.1"/>
</dbReference>
<keyword evidence="3" id="KW-0418">Kinase</keyword>
<evidence type="ECO:0000259" key="2">
    <source>
        <dbReference type="Pfam" id="PF14760"/>
    </source>
</evidence>
<protein>
    <submittedName>
        <fullName evidence="3">Nucleoside diphosphate kinase regulator</fullName>
    </submittedName>
</protein>